<dbReference type="EMBL" id="KZ805520">
    <property type="protein sequence ID" value="PVH94791.1"/>
    <property type="molecule type" value="Genomic_DNA"/>
</dbReference>
<feature type="transmembrane region" description="Helical" evidence="7">
    <location>
        <begin position="18"/>
        <end position="39"/>
    </location>
</feature>
<evidence type="ECO:0000256" key="4">
    <source>
        <dbReference type="ARBA" id="ARBA00023136"/>
    </source>
</evidence>
<feature type="transmembrane region" description="Helical" evidence="7">
    <location>
        <begin position="135"/>
        <end position="155"/>
    </location>
</feature>
<evidence type="ECO:0000259" key="8">
    <source>
        <dbReference type="Pfam" id="PF20684"/>
    </source>
</evidence>
<dbReference type="PANTHER" id="PTHR33048:SF47">
    <property type="entry name" value="INTEGRAL MEMBRANE PROTEIN-RELATED"/>
    <property type="match status" value="1"/>
</dbReference>
<dbReference type="PANTHER" id="PTHR33048">
    <property type="entry name" value="PTH11-LIKE INTEGRAL MEMBRANE PROTEIN (AFU_ORTHOLOGUE AFUA_5G11245)"/>
    <property type="match status" value="1"/>
</dbReference>
<keyword evidence="4 7" id="KW-0472">Membrane</keyword>
<comment type="similarity">
    <text evidence="5">Belongs to the SAT4 family.</text>
</comment>
<evidence type="ECO:0000256" key="1">
    <source>
        <dbReference type="ARBA" id="ARBA00004141"/>
    </source>
</evidence>
<keyword evidence="10" id="KW-1185">Reference proteome</keyword>
<dbReference type="STRING" id="97972.A0A2V1D9R7"/>
<reference evidence="9 10" key="1">
    <citation type="journal article" date="2018" name="Sci. Rep.">
        <title>Comparative genomics provides insights into the lifestyle and reveals functional heterogeneity of dark septate endophytic fungi.</title>
        <authorList>
            <person name="Knapp D.G."/>
            <person name="Nemeth J.B."/>
            <person name="Barry K."/>
            <person name="Hainaut M."/>
            <person name="Henrissat B."/>
            <person name="Johnson J."/>
            <person name="Kuo A."/>
            <person name="Lim J.H.P."/>
            <person name="Lipzen A."/>
            <person name="Nolan M."/>
            <person name="Ohm R.A."/>
            <person name="Tamas L."/>
            <person name="Grigoriev I.V."/>
            <person name="Spatafora J.W."/>
            <person name="Nagy L.G."/>
            <person name="Kovacs G.M."/>
        </authorList>
    </citation>
    <scope>NUCLEOTIDE SEQUENCE [LARGE SCALE GENOMIC DNA]</scope>
    <source>
        <strain evidence="9 10">DSE2036</strain>
    </source>
</reference>
<feature type="transmembrane region" description="Helical" evidence="7">
    <location>
        <begin position="219"/>
        <end position="243"/>
    </location>
</feature>
<dbReference type="Proteomes" id="UP000244855">
    <property type="component" value="Unassembled WGS sequence"/>
</dbReference>
<organism evidence="9 10">
    <name type="scientific">Periconia macrospinosa</name>
    <dbReference type="NCBI Taxonomy" id="97972"/>
    <lineage>
        <taxon>Eukaryota</taxon>
        <taxon>Fungi</taxon>
        <taxon>Dikarya</taxon>
        <taxon>Ascomycota</taxon>
        <taxon>Pezizomycotina</taxon>
        <taxon>Dothideomycetes</taxon>
        <taxon>Pleosporomycetidae</taxon>
        <taxon>Pleosporales</taxon>
        <taxon>Massarineae</taxon>
        <taxon>Periconiaceae</taxon>
        <taxon>Periconia</taxon>
    </lineage>
</organism>
<feature type="region of interest" description="Disordered" evidence="6">
    <location>
        <begin position="348"/>
        <end position="378"/>
    </location>
</feature>
<proteinExistence type="inferred from homology"/>
<evidence type="ECO:0000256" key="2">
    <source>
        <dbReference type="ARBA" id="ARBA00022692"/>
    </source>
</evidence>
<evidence type="ECO:0000256" key="5">
    <source>
        <dbReference type="ARBA" id="ARBA00038359"/>
    </source>
</evidence>
<evidence type="ECO:0000256" key="3">
    <source>
        <dbReference type="ARBA" id="ARBA00022989"/>
    </source>
</evidence>
<keyword evidence="3 7" id="KW-1133">Transmembrane helix</keyword>
<protein>
    <recommendedName>
        <fullName evidence="8">Rhodopsin domain-containing protein</fullName>
    </recommendedName>
</protein>
<evidence type="ECO:0000256" key="6">
    <source>
        <dbReference type="SAM" id="MobiDB-lite"/>
    </source>
</evidence>
<sequence>MAGLPPGINLTDDKQPQIIGSVSATWALATLAIMLRFLCRRISKANLWWDDYLMIPAYIFTSIVSWVTLTYMIFNDFGKHIFIQPPQRIPVVVTVFLKSLFIAEVCYTGTIVFAKFSILAFYWRLFKMNTLVRHSIVVLATIVSMWGIAVFVIVVTQCRPLEGFWDKTIKADCTVDSYKFFYGNSTPNIITDILLMLAPLPAIWTLHLEFRQKVSLSGIFLLGIFVTAVSITRLVFLVSLNIADPDVTWVFIDPQIWTCVELNIAVVCGCLPQLRPLLLLITTGSAAGTKVASKRQSKDTIGSYKKSPWGSRFSTKENAAGLGSVSDGKPFVAAGGENAKYIRLGNLEGKRDSMGSPGRNEKMQVNVETEWTVSSQRS</sequence>
<evidence type="ECO:0000256" key="7">
    <source>
        <dbReference type="SAM" id="Phobius"/>
    </source>
</evidence>
<evidence type="ECO:0000313" key="9">
    <source>
        <dbReference type="EMBL" id="PVH94791.1"/>
    </source>
</evidence>
<name>A0A2V1D9R7_9PLEO</name>
<evidence type="ECO:0000313" key="10">
    <source>
        <dbReference type="Proteomes" id="UP000244855"/>
    </source>
</evidence>
<feature type="transmembrane region" description="Helical" evidence="7">
    <location>
        <begin position="189"/>
        <end position="207"/>
    </location>
</feature>
<dbReference type="InterPro" id="IPR049326">
    <property type="entry name" value="Rhodopsin_dom_fungi"/>
</dbReference>
<feature type="transmembrane region" description="Helical" evidence="7">
    <location>
        <begin position="100"/>
        <end position="123"/>
    </location>
</feature>
<dbReference type="GO" id="GO:0016020">
    <property type="term" value="C:membrane"/>
    <property type="evidence" value="ECO:0007669"/>
    <property type="project" value="UniProtKB-SubCell"/>
</dbReference>
<feature type="domain" description="Rhodopsin" evidence="8">
    <location>
        <begin position="35"/>
        <end position="278"/>
    </location>
</feature>
<gene>
    <name evidence="9" type="ORF">DM02DRAFT_538717</name>
</gene>
<comment type="subcellular location">
    <subcellularLocation>
        <location evidence="1">Membrane</location>
        <topology evidence="1">Multi-pass membrane protein</topology>
    </subcellularLocation>
</comment>
<dbReference type="Pfam" id="PF20684">
    <property type="entry name" value="Fung_rhodopsin"/>
    <property type="match status" value="1"/>
</dbReference>
<keyword evidence="2 7" id="KW-0812">Transmembrane</keyword>
<dbReference type="InterPro" id="IPR052337">
    <property type="entry name" value="SAT4-like"/>
</dbReference>
<dbReference type="AlphaFoldDB" id="A0A2V1D9R7"/>
<feature type="transmembrane region" description="Helical" evidence="7">
    <location>
        <begin position="51"/>
        <end position="74"/>
    </location>
</feature>
<feature type="compositionally biased region" description="Polar residues" evidence="6">
    <location>
        <begin position="366"/>
        <end position="378"/>
    </location>
</feature>
<dbReference type="OrthoDB" id="5417844at2759"/>
<accession>A0A2V1D9R7</accession>